<reference evidence="2" key="2">
    <citation type="submission" date="2021-08" db="EMBL/GenBank/DDBJ databases">
        <authorList>
            <person name="Tani A."/>
            <person name="Ola A."/>
            <person name="Ogura Y."/>
            <person name="Katsura K."/>
            <person name="Hayashi T."/>
        </authorList>
    </citation>
    <scope>NUCLEOTIDE SEQUENCE</scope>
    <source>
        <strain evidence="2">NBRC 103626</strain>
    </source>
</reference>
<gene>
    <name evidence="2" type="ORF">NBEOAGPD_5038</name>
</gene>
<evidence type="ECO:0008006" key="4">
    <source>
        <dbReference type="Google" id="ProtNLM"/>
    </source>
</evidence>
<sequence length="235" mass="23687">MLRREFLVHMMTATAALAVTRTAIAQPTPAGAMPTPVYLEMATKGGLFLENTARDAYAKTGNPGVKRFARAEVTEQVTLANRIDGYTGGAPVAAGRPGPGGVVGGLVGAPLAVAGGAVNAATGIAGGVVGGVTGGVLGVPGGQASGQPGGMTSDAQKAQILSQLSGLEPGPQYDATFVAASLQGHREAQMIHGTYAQTGEDPGLRRIARGALPLIDLHIAQLSRMQRSIGGRREG</sequence>
<keyword evidence="3" id="KW-1185">Reference proteome</keyword>
<evidence type="ECO:0000313" key="2">
    <source>
        <dbReference type="EMBL" id="GJD81784.1"/>
    </source>
</evidence>
<comment type="caution">
    <text evidence="2">The sequence shown here is derived from an EMBL/GenBank/DDBJ whole genome shotgun (WGS) entry which is preliminary data.</text>
</comment>
<keyword evidence="1" id="KW-0732">Signal</keyword>
<dbReference type="Proteomes" id="UP001055108">
    <property type="component" value="Unassembled WGS sequence"/>
</dbReference>
<dbReference type="EMBL" id="BPQM01000161">
    <property type="protein sequence ID" value="GJD81784.1"/>
    <property type="molecule type" value="Genomic_DNA"/>
</dbReference>
<reference evidence="2" key="1">
    <citation type="journal article" date="2016" name="Front. Microbiol.">
        <title>Genome Sequence of the Piezophilic, Mesophilic Sulfate-Reducing Bacterium Desulfovibrio indicus J2T.</title>
        <authorList>
            <person name="Cao J."/>
            <person name="Maignien L."/>
            <person name="Shao Z."/>
            <person name="Alain K."/>
            <person name="Jebbar M."/>
        </authorList>
    </citation>
    <scope>NUCLEOTIDE SEQUENCE</scope>
    <source>
        <strain evidence="2">NBRC 103626</strain>
    </source>
</reference>
<feature type="chain" id="PRO_5041371795" description="DUF4142 domain-containing protein" evidence="1">
    <location>
        <begin position="26"/>
        <end position="235"/>
    </location>
</feature>
<proteinExistence type="predicted"/>
<organism evidence="2 3">
    <name type="scientific">Methylobacterium gregans</name>
    <dbReference type="NCBI Taxonomy" id="374424"/>
    <lineage>
        <taxon>Bacteria</taxon>
        <taxon>Pseudomonadati</taxon>
        <taxon>Pseudomonadota</taxon>
        <taxon>Alphaproteobacteria</taxon>
        <taxon>Hyphomicrobiales</taxon>
        <taxon>Methylobacteriaceae</taxon>
        <taxon>Methylobacterium</taxon>
    </lineage>
</organism>
<dbReference type="InterPro" id="IPR012347">
    <property type="entry name" value="Ferritin-like"/>
</dbReference>
<evidence type="ECO:0000256" key="1">
    <source>
        <dbReference type="SAM" id="SignalP"/>
    </source>
</evidence>
<dbReference type="AlphaFoldDB" id="A0AA37HTM8"/>
<protein>
    <recommendedName>
        <fullName evidence="4">DUF4142 domain-containing protein</fullName>
    </recommendedName>
</protein>
<evidence type="ECO:0000313" key="3">
    <source>
        <dbReference type="Proteomes" id="UP001055108"/>
    </source>
</evidence>
<name>A0AA37HTM8_9HYPH</name>
<dbReference type="Gene3D" id="1.20.1260.10">
    <property type="match status" value="1"/>
</dbReference>
<accession>A0AA37HTM8</accession>
<feature type="signal peptide" evidence="1">
    <location>
        <begin position="1"/>
        <end position="25"/>
    </location>
</feature>
<dbReference type="RefSeq" id="WP_238307010.1">
    <property type="nucleotide sequence ID" value="NZ_BPQM01000161.1"/>
</dbReference>